<comment type="caution">
    <text evidence="1">The sequence shown here is derived from an EMBL/GenBank/DDBJ whole genome shotgun (WGS) entry which is preliminary data.</text>
</comment>
<organism evidence="1 2">
    <name type="scientific">Leptospira yasudae</name>
    <dbReference type="NCBI Taxonomy" id="2202201"/>
    <lineage>
        <taxon>Bacteria</taxon>
        <taxon>Pseudomonadati</taxon>
        <taxon>Spirochaetota</taxon>
        <taxon>Spirochaetia</taxon>
        <taxon>Leptospirales</taxon>
        <taxon>Leptospiraceae</taxon>
        <taxon>Leptospira</taxon>
    </lineage>
</organism>
<protein>
    <submittedName>
        <fullName evidence="1">Uncharacterized protein</fullName>
    </submittedName>
</protein>
<gene>
    <name evidence="1" type="ORF">DLM77_18920</name>
</gene>
<reference evidence="1 2" key="2">
    <citation type="journal article" date="2020" name="Int. J. Syst. Evol. Microbiol.">
        <title>Leptospira yasudae sp. nov. and Leptospira stimsonii sp. nov., two new species of the pathogenic group isolated from environmental sources.</title>
        <authorList>
            <person name="Casanovas-Massana A."/>
            <person name="Hamond C."/>
            <person name="Santos L.A."/>
            <person name="de Oliveira D."/>
            <person name="Hacker K.P."/>
            <person name="Balassiano I."/>
            <person name="Costa F."/>
            <person name="Medeiros M.A."/>
            <person name="Reis M.G."/>
            <person name="Ko A.I."/>
            <person name="Wunder E.A."/>
        </authorList>
    </citation>
    <scope>NUCLEOTIDE SEQUENCE [LARGE SCALE GENOMIC DNA]</scope>
    <source>
        <strain evidence="1 2">B21</strain>
    </source>
</reference>
<evidence type="ECO:0000313" key="1">
    <source>
        <dbReference type="EMBL" id="RHX77889.1"/>
    </source>
</evidence>
<dbReference type="RefSeq" id="WP_118957602.1">
    <property type="nucleotide sequence ID" value="NZ_QHCR01000010.1"/>
</dbReference>
<dbReference type="NCBIfam" id="NF047472">
    <property type="entry name" value="LA_3696_Nterm"/>
    <property type="match status" value="1"/>
</dbReference>
<dbReference type="EMBL" id="QHCR01000010">
    <property type="protein sequence ID" value="RHX77889.1"/>
    <property type="molecule type" value="Genomic_DNA"/>
</dbReference>
<reference evidence="2" key="1">
    <citation type="submission" date="2018-05" db="EMBL/GenBank/DDBJ databases">
        <title>Leptospira yasudae sp. nov. and Leptospira stimsonii sp. nov., two pathogenic species of the genus Leptospira isolated from environmental sources.</title>
        <authorList>
            <person name="Casanovas-Massana A."/>
            <person name="Hamond C."/>
            <person name="Santos L.A."/>
            <person name="Hacker K.P."/>
            <person name="Balassiano I."/>
            <person name="Medeiros M.A."/>
            <person name="Reis M.G."/>
            <person name="Ko A.I."/>
            <person name="Wunder E.A."/>
        </authorList>
    </citation>
    <scope>NUCLEOTIDE SEQUENCE [LARGE SCALE GENOMIC DNA]</scope>
    <source>
        <strain evidence="2">B21</strain>
    </source>
</reference>
<keyword evidence="2" id="KW-1185">Reference proteome</keyword>
<sequence>MLANYQDENENFDVLWVHSIPDKLEEILGVDGTDQFVTFLNSTLTKFRGNMLTHASDRFEGRLKRIIFP</sequence>
<name>A0ABX9LZ76_9LEPT</name>
<proteinExistence type="predicted"/>
<accession>A0ABX9LZ76</accession>
<dbReference type="Proteomes" id="UP000285569">
    <property type="component" value="Unassembled WGS sequence"/>
</dbReference>
<evidence type="ECO:0000313" key="2">
    <source>
        <dbReference type="Proteomes" id="UP000285569"/>
    </source>
</evidence>